<reference evidence="1 2" key="1">
    <citation type="submission" date="2016-10" db="EMBL/GenBank/DDBJ databases">
        <authorList>
            <person name="de Groot N.N."/>
        </authorList>
    </citation>
    <scope>NUCLEOTIDE SEQUENCE [LARGE SCALE GENOMIC DNA]</scope>
    <source>
        <strain evidence="1 2">DSM 25186</strain>
    </source>
</reference>
<dbReference type="EMBL" id="FNFO01000004">
    <property type="protein sequence ID" value="SDL06540.1"/>
    <property type="molecule type" value="Genomic_DNA"/>
</dbReference>
<keyword evidence="2" id="KW-1185">Reference proteome</keyword>
<evidence type="ECO:0000313" key="2">
    <source>
        <dbReference type="Proteomes" id="UP000198510"/>
    </source>
</evidence>
<dbReference type="AlphaFoldDB" id="A0A1G9H0R8"/>
<dbReference type="OrthoDB" id="1036397at2"/>
<sequence>MVEVFKTNVREARQARWVTEQIHRTCDGHRANFDLDDCDRILRVASQSGGVDAPFLIDLLHHFGVQAEVLPD</sequence>
<evidence type="ECO:0000313" key="1">
    <source>
        <dbReference type="EMBL" id="SDL06540.1"/>
    </source>
</evidence>
<dbReference type="Proteomes" id="UP000198510">
    <property type="component" value="Unassembled WGS sequence"/>
</dbReference>
<name>A0A1G9H0R8_9BACT</name>
<gene>
    <name evidence="1" type="ORF">SAMN05421823_104282</name>
</gene>
<protein>
    <submittedName>
        <fullName evidence="1">Uncharacterized protein</fullName>
    </submittedName>
</protein>
<organism evidence="1 2">
    <name type="scientific">Catalinimonas alkaloidigena</name>
    <dbReference type="NCBI Taxonomy" id="1075417"/>
    <lineage>
        <taxon>Bacteria</taxon>
        <taxon>Pseudomonadati</taxon>
        <taxon>Bacteroidota</taxon>
        <taxon>Cytophagia</taxon>
        <taxon>Cytophagales</taxon>
        <taxon>Catalimonadaceae</taxon>
        <taxon>Catalinimonas</taxon>
    </lineage>
</organism>
<proteinExistence type="predicted"/>
<dbReference type="RefSeq" id="WP_089682253.1">
    <property type="nucleotide sequence ID" value="NZ_FNFO01000004.1"/>
</dbReference>
<dbReference type="STRING" id="1075417.SAMN05421823_104282"/>
<accession>A0A1G9H0R8</accession>